<gene>
    <name evidence="2" type="ORF">HXZ27_20885</name>
</gene>
<accession>A0A7H8XR58</accession>
<sequence>MTSPLPPEVSLSALGPRTRIGAGGQGTVYALAEDPRWVYKEYASRLVDDVDVATLNRFVRLAAEAGPDADALLGLAAWPTAVVRKEGTVRGFLMPRVPDRFRVRLRLPRGPDTVLAQVQYLLNSDDYLFDRGLHVDDRMRLELLRDTGEALTLLHRLGVCVGDLSPNNLLFSLDGRPRCYFIDCDAMRLAGDSVLAQAETPEWHVPDADAEELATPATDAFKFGLLAVRLFAGDQQTRDPDAARRRLDRPLVALAGRSLDPAPDRRPTPEQWLGALDRSIRRTPPTPPPAEPAAPPPRRGPTRRNAPRWSPVRRVVPGPGAASPRPATRGWGPLVVAAFAAIAALVGLLTANGEPSPTTRQNLPTGLWRNTAPPFAYPGSPTGIPGLVLPTGSSAGLPGYPDLSLPTHPDLGDRLPLIEVCLLTDVRVGAGLNRTSARTKAAVLAVRSFLCSINNETPPLDDPSRTQAARVAALTKRGPFAGAKIIGLRTAADGNPQVNVVFEPRGAGSSAGCRRSRLSLARDGDGYRVNSLAAPVWASCP</sequence>
<feature type="compositionally biased region" description="Pro residues" evidence="1">
    <location>
        <begin position="284"/>
        <end position="299"/>
    </location>
</feature>
<dbReference type="KEGG" id="mcab:HXZ27_20885"/>
<dbReference type="Proteomes" id="UP000509335">
    <property type="component" value="Chromosome"/>
</dbReference>
<dbReference type="Gene3D" id="1.10.510.10">
    <property type="entry name" value="Transferase(Phosphotransferase) domain 1"/>
    <property type="match status" value="1"/>
</dbReference>
<dbReference type="EMBL" id="CP058322">
    <property type="protein sequence ID" value="QLD26362.1"/>
    <property type="molecule type" value="Genomic_DNA"/>
</dbReference>
<evidence type="ECO:0000313" key="3">
    <source>
        <dbReference type="Proteomes" id="UP000509335"/>
    </source>
</evidence>
<proteinExistence type="predicted"/>
<dbReference type="GO" id="GO:0005524">
    <property type="term" value="F:ATP binding"/>
    <property type="evidence" value="ECO:0007669"/>
    <property type="project" value="InterPro"/>
</dbReference>
<dbReference type="PROSITE" id="PS50011">
    <property type="entry name" value="PROTEIN_KINASE_DOM"/>
    <property type="match status" value="1"/>
</dbReference>
<name>A0A7H8XR58_9ACTN</name>
<protein>
    <submittedName>
        <fullName evidence="2">Uncharacterized protein</fullName>
    </submittedName>
</protein>
<organism evidence="2 3">
    <name type="scientific">Micromonospora carbonacea</name>
    <dbReference type="NCBI Taxonomy" id="47853"/>
    <lineage>
        <taxon>Bacteria</taxon>
        <taxon>Bacillati</taxon>
        <taxon>Actinomycetota</taxon>
        <taxon>Actinomycetes</taxon>
        <taxon>Micromonosporales</taxon>
        <taxon>Micromonosporaceae</taxon>
        <taxon>Micromonospora</taxon>
    </lineage>
</organism>
<reference evidence="2 3" key="1">
    <citation type="submission" date="2020-07" db="EMBL/GenBank/DDBJ databases">
        <title>A bifunctional nitrone conjugated secondary metabolite targeting the ribosome.</title>
        <authorList>
            <person name="Limbrick E.M."/>
            <person name="Graf M."/>
            <person name="Derewacz D.K."/>
            <person name="Nguyen F."/>
            <person name="Spraggins J.M."/>
            <person name="Wieland M."/>
            <person name="Ynigez-Gutierrez A.E."/>
            <person name="Reisman B.J."/>
            <person name="Zinshteyn B."/>
            <person name="McCulloch K."/>
            <person name="Iverson T.M."/>
            <person name="Green R."/>
            <person name="Wilson D.N."/>
            <person name="Bachmann B.O."/>
        </authorList>
    </citation>
    <scope>NUCLEOTIDE SEQUENCE [LARGE SCALE GENOMIC DNA]</scope>
    <source>
        <strain evidence="3">aurantiaca</strain>
    </source>
</reference>
<dbReference type="InterPro" id="IPR011009">
    <property type="entry name" value="Kinase-like_dom_sf"/>
</dbReference>
<dbReference type="GO" id="GO:0004672">
    <property type="term" value="F:protein kinase activity"/>
    <property type="evidence" value="ECO:0007669"/>
    <property type="project" value="InterPro"/>
</dbReference>
<dbReference type="InterPro" id="IPR000719">
    <property type="entry name" value="Prot_kinase_dom"/>
</dbReference>
<evidence type="ECO:0000313" key="2">
    <source>
        <dbReference type="EMBL" id="QLD26362.1"/>
    </source>
</evidence>
<dbReference type="SUPFAM" id="SSF56112">
    <property type="entry name" value="Protein kinase-like (PK-like)"/>
    <property type="match status" value="1"/>
</dbReference>
<feature type="region of interest" description="Disordered" evidence="1">
    <location>
        <begin position="278"/>
        <end position="328"/>
    </location>
</feature>
<evidence type="ECO:0000256" key="1">
    <source>
        <dbReference type="SAM" id="MobiDB-lite"/>
    </source>
</evidence>
<dbReference type="AlphaFoldDB" id="A0A7H8XR58"/>